<feature type="repeat" description="PPR" evidence="3">
    <location>
        <begin position="302"/>
        <end position="336"/>
    </location>
</feature>
<dbReference type="AlphaFoldDB" id="A0A7N0TDW4"/>
<keyword evidence="5" id="KW-1185">Reference proteome</keyword>
<evidence type="ECO:0008006" key="6">
    <source>
        <dbReference type="Google" id="ProtNLM"/>
    </source>
</evidence>
<dbReference type="GO" id="GO:0003723">
    <property type="term" value="F:RNA binding"/>
    <property type="evidence" value="ECO:0007669"/>
    <property type="project" value="InterPro"/>
</dbReference>
<dbReference type="PANTHER" id="PTHR47926">
    <property type="entry name" value="PENTATRICOPEPTIDE REPEAT-CONTAINING PROTEIN"/>
    <property type="match status" value="1"/>
</dbReference>
<dbReference type="Pfam" id="PF13041">
    <property type="entry name" value="PPR_2"/>
    <property type="match status" value="2"/>
</dbReference>
<dbReference type="InterPro" id="IPR011990">
    <property type="entry name" value="TPR-like_helical_dom_sf"/>
</dbReference>
<dbReference type="Proteomes" id="UP000594263">
    <property type="component" value="Unplaced"/>
</dbReference>
<dbReference type="OMA" id="RADEMTM"/>
<feature type="repeat" description="PPR" evidence="3">
    <location>
        <begin position="372"/>
        <end position="402"/>
    </location>
</feature>
<evidence type="ECO:0000256" key="3">
    <source>
        <dbReference type="PROSITE-ProRule" id="PRU00708"/>
    </source>
</evidence>
<dbReference type="InterPro" id="IPR002885">
    <property type="entry name" value="PPR_rpt"/>
</dbReference>
<feature type="repeat" description="PPR" evidence="3">
    <location>
        <begin position="99"/>
        <end position="134"/>
    </location>
</feature>
<dbReference type="PANTHER" id="PTHR47926:SF437">
    <property type="entry name" value="PENTACOTRIPEPTIDE-REPEAT REGION OF PRORP DOMAIN-CONTAINING PROTEIN"/>
    <property type="match status" value="1"/>
</dbReference>
<dbReference type="NCBIfam" id="TIGR00756">
    <property type="entry name" value="PPR"/>
    <property type="match status" value="5"/>
</dbReference>
<dbReference type="Gramene" id="Kaladp0033s0070.1.v1.1">
    <property type="protein sequence ID" value="Kaladp0033s0070.1.v1.1.CDS.1"/>
    <property type="gene ID" value="Kaladp0033s0070.v1.1"/>
</dbReference>
<dbReference type="InterPro" id="IPR046848">
    <property type="entry name" value="E_motif"/>
</dbReference>
<evidence type="ECO:0000256" key="2">
    <source>
        <dbReference type="ARBA" id="ARBA00022737"/>
    </source>
</evidence>
<evidence type="ECO:0000313" key="4">
    <source>
        <dbReference type="EnsemblPlants" id="Kaladp0033s0070.1.v1.1.CDS.1"/>
    </source>
</evidence>
<name>A0A7N0TDW4_KALFE</name>
<dbReference type="GO" id="GO:0009451">
    <property type="term" value="P:RNA modification"/>
    <property type="evidence" value="ECO:0007669"/>
    <property type="project" value="InterPro"/>
</dbReference>
<dbReference type="FunFam" id="1.25.40.10:FF:000427">
    <property type="entry name" value="Pentatricopeptide repeat-containing protein chloroplastic"/>
    <property type="match status" value="1"/>
</dbReference>
<dbReference type="PROSITE" id="PS51375">
    <property type="entry name" value="PPR"/>
    <property type="match status" value="6"/>
</dbReference>
<organism evidence="4 5">
    <name type="scientific">Kalanchoe fedtschenkoi</name>
    <name type="common">Lavender scallops</name>
    <name type="synonym">South American air plant</name>
    <dbReference type="NCBI Taxonomy" id="63787"/>
    <lineage>
        <taxon>Eukaryota</taxon>
        <taxon>Viridiplantae</taxon>
        <taxon>Streptophyta</taxon>
        <taxon>Embryophyta</taxon>
        <taxon>Tracheophyta</taxon>
        <taxon>Spermatophyta</taxon>
        <taxon>Magnoliopsida</taxon>
        <taxon>eudicotyledons</taxon>
        <taxon>Gunneridae</taxon>
        <taxon>Pentapetalae</taxon>
        <taxon>Saxifragales</taxon>
        <taxon>Crassulaceae</taxon>
        <taxon>Kalanchoe</taxon>
    </lineage>
</organism>
<dbReference type="Pfam" id="PF20431">
    <property type="entry name" value="E_motif"/>
    <property type="match status" value="1"/>
</dbReference>
<comment type="similarity">
    <text evidence="1">Belongs to the PPR family. PCMP-H subfamily.</text>
</comment>
<dbReference type="FunFam" id="1.25.40.10:FF:000184">
    <property type="entry name" value="Pentatricopeptide repeat-containing protein, chloroplastic"/>
    <property type="match status" value="1"/>
</dbReference>
<dbReference type="FunFam" id="1.25.40.10:FF:000333">
    <property type="entry name" value="Pentatricopeptide repeat-containing protein"/>
    <property type="match status" value="1"/>
</dbReference>
<dbReference type="Gene3D" id="1.25.40.10">
    <property type="entry name" value="Tetratricopeptide repeat domain"/>
    <property type="match status" value="4"/>
</dbReference>
<protein>
    <recommendedName>
        <fullName evidence="6">Pentatricopeptide repeat-containing protein</fullName>
    </recommendedName>
</protein>
<dbReference type="EnsemblPlants" id="Kaladp0033s0070.1.v1.1">
    <property type="protein sequence ID" value="Kaladp0033s0070.1.v1.1.CDS.1"/>
    <property type="gene ID" value="Kaladp0033s0070.v1.1"/>
</dbReference>
<sequence>MPSLLSLSKIHKAMNLASLYLSSPINQLAPEPVEFAALTRLVSCKSIAQLKQIHASIIKTKPPQTQEQKQLLYAKLILHCSDDDAGYASSVLARLDSSDVFVYNETIRKFARSQGSCFMALVAFKVMLENGVVPDRYTLPFVLKACAEMREVGVGRVVHGFVVKCGMVVNLYVKNTLMRLYAVCGGVGDVQKVFDGSPERDLVSWTTLIQGCVKSGLAKEGIDAFFEMGEENLRADEKLMVVVLSGCARLGDLQLARRMYRYVCENRLNVDVFVGNALVDMYMKCGDLDFAWKVFNDMDEKNVVTWNAMIAGLAQLGEFKEALSVFRRMQKLGLRPDDITLVGVLNSCANSGALELGKWVNAFIDKNGILADGYIGNALVDMYAKCGSIDEALRVFASMKYKDVYSYTSLIVGLAAHGQAEKALQVFAEMPKKVIKPDEVTFVGVLTACSHAGLLQEGQKHFEDMSDVYNLSPLPEHYGCMVDILGRSGLIDEAEEFIQKMPIEPDAFVWGALLGACSIHGRVVQGKWVLEKLIEIEPGKDGAYILMSNIYSSASRWKDALKLRKSMKDQKLKKAPGCSSIELDGTVHEFRKGDKSHPKFQQIHAMLDNITFQLKNVEHAANSCELL</sequence>
<feature type="repeat" description="PPR" evidence="3">
    <location>
        <begin position="403"/>
        <end position="437"/>
    </location>
</feature>
<evidence type="ECO:0000313" key="5">
    <source>
        <dbReference type="Proteomes" id="UP000594263"/>
    </source>
</evidence>
<feature type="repeat" description="PPR" evidence="3">
    <location>
        <begin position="271"/>
        <end position="301"/>
    </location>
</feature>
<evidence type="ECO:0000256" key="1">
    <source>
        <dbReference type="ARBA" id="ARBA00006643"/>
    </source>
</evidence>
<keyword evidence="2" id="KW-0677">Repeat</keyword>
<dbReference type="SUPFAM" id="SSF48452">
    <property type="entry name" value="TPR-like"/>
    <property type="match status" value="1"/>
</dbReference>
<dbReference type="Pfam" id="PF01535">
    <property type="entry name" value="PPR"/>
    <property type="match status" value="2"/>
</dbReference>
<proteinExistence type="inferred from homology"/>
<reference evidence="4" key="1">
    <citation type="submission" date="2021-01" db="UniProtKB">
        <authorList>
            <consortium name="EnsemblPlants"/>
        </authorList>
    </citation>
    <scope>IDENTIFICATION</scope>
</reference>
<accession>A0A7N0TDW4</accession>
<feature type="repeat" description="PPR" evidence="3">
    <location>
        <begin position="201"/>
        <end position="235"/>
    </location>
</feature>
<dbReference type="InterPro" id="IPR046960">
    <property type="entry name" value="PPR_At4g14850-like_plant"/>
</dbReference>